<feature type="region of interest" description="Disordered" evidence="6">
    <location>
        <begin position="1"/>
        <end position="26"/>
    </location>
</feature>
<feature type="transmembrane region" description="Helical" evidence="7">
    <location>
        <begin position="234"/>
        <end position="255"/>
    </location>
</feature>
<feature type="transmembrane region" description="Helical" evidence="7">
    <location>
        <begin position="319"/>
        <end position="337"/>
    </location>
</feature>
<evidence type="ECO:0000256" key="6">
    <source>
        <dbReference type="SAM" id="MobiDB-lite"/>
    </source>
</evidence>
<evidence type="ECO:0000256" key="7">
    <source>
        <dbReference type="SAM" id="Phobius"/>
    </source>
</evidence>
<dbReference type="Proteomes" id="UP000076612">
    <property type="component" value="Unassembled WGS sequence"/>
</dbReference>
<dbReference type="EMBL" id="CAACXN010000014">
    <property type="protein sequence ID" value="VEW11459.1"/>
    <property type="molecule type" value="Genomic_DNA"/>
</dbReference>
<reference evidence="9 11" key="3">
    <citation type="submission" date="2019-02" db="EMBL/GenBank/DDBJ databases">
        <authorList>
            <consortium name="Pathogen Informatics"/>
        </authorList>
    </citation>
    <scope>NUCLEOTIDE SEQUENCE [LARGE SCALE GENOMIC DNA]</scope>
    <source>
        <strain evidence="9 11">3012STDY7078520</strain>
    </source>
</reference>
<organism evidence="8 10">
    <name type="scientific">Brevibacterium casei</name>
    <dbReference type="NCBI Taxonomy" id="33889"/>
    <lineage>
        <taxon>Bacteria</taxon>
        <taxon>Bacillati</taxon>
        <taxon>Actinomycetota</taxon>
        <taxon>Actinomycetes</taxon>
        <taxon>Micrococcales</taxon>
        <taxon>Brevibacteriaceae</taxon>
        <taxon>Brevibacterium</taxon>
    </lineage>
</organism>
<dbReference type="InterPro" id="IPR001851">
    <property type="entry name" value="ABC_transp_permease"/>
</dbReference>
<protein>
    <submittedName>
        <fullName evidence="8">Ribose ABC transporter permease</fullName>
    </submittedName>
    <submittedName>
        <fullName evidence="9">Ribose transport system permease protein rbsC</fullName>
    </submittedName>
</protein>
<comment type="subcellular location">
    <subcellularLocation>
        <location evidence="1">Cell membrane</location>
        <topology evidence="1">Multi-pass membrane protein</topology>
    </subcellularLocation>
</comment>
<evidence type="ECO:0000256" key="1">
    <source>
        <dbReference type="ARBA" id="ARBA00004651"/>
    </source>
</evidence>
<dbReference type="GO" id="GO:0022857">
    <property type="term" value="F:transmembrane transporter activity"/>
    <property type="evidence" value="ECO:0007669"/>
    <property type="project" value="InterPro"/>
</dbReference>
<dbReference type="EMBL" id="LQQR01000022">
    <property type="protein sequence ID" value="KZE18470.1"/>
    <property type="molecule type" value="Genomic_DNA"/>
</dbReference>
<dbReference type="AlphaFoldDB" id="A0A162ZYI0"/>
<evidence type="ECO:0000256" key="4">
    <source>
        <dbReference type="ARBA" id="ARBA00022989"/>
    </source>
</evidence>
<feature type="transmembrane region" description="Helical" evidence="7">
    <location>
        <begin position="190"/>
        <end position="213"/>
    </location>
</feature>
<evidence type="ECO:0000256" key="5">
    <source>
        <dbReference type="ARBA" id="ARBA00023136"/>
    </source>
</evidence>
<feature type="transmembrane region" description="Helical" evidence="7">
    <location>
        <begin position="119"/>
        <end position="142"/>
    </location>
</feature>
<gene>
    <name evidence="9" type="primary">rbsC</name>
    <name evidence="8" type="ORF">AVW13_12960</name>
    <name evidence="9" type="ORF">NCTC12391_00650</name>
</gene>
<keyword evidence="5 7" id="KW-0472">Membrane</keyword>
<dbReference type="PANTHER" id="PTHR32196:SF72">
    <property type="entry name" value="RIBOSE IMPORT PERMEASE PROTEIN RBSC"/>
    <property type="match status" value="1"/>
</dbReference>
<evidence type="ECO:0000313" key="10">
    <source>
        <dbReference type="Proteomes" id="UP000076612"/>
    </source>
</evidence>
<dbReference type="STRING" id="33889.AVW13_12960"/>
<evidence type="ECO:0000313" key="11">
    <source>
        <dbReference type="Proteomes" id="UP000386281"/>
    </source>
</evidence>
<evidence type="ECO:0000313" key="9">
    <source>
        <dbReference type="EMBL" id="VEW11459.1"/>
    </source>
</evidence>
<proteinExistence type="predicted"/>
<dbReference type="Proteomes" id="UP000386281">
    <property type="component" value="Unassembled WGS sequence"/>
</dbReference>
<evidence type="ECO:0000313" key="8">
    <source>
        <dbReference type="EMBL" id="KZE18470.1"/>
    </source>
</evidence>
<dbReference type="Pfam" id="PF02653">
    <property type="entry name" value="BPD_transp_2"/>
    <property type="match status" value="1"/>
</dbReference>
<keyword evidence="2" id="KW-1003">Cell membrane</keyword>
<feature type="transmembrane region" description="Helical" evidence="7">
    <location>
        <begin position="149"/>
        <end position="170"/>
    </location>
</feature>
<feature type="transmembrane region" description="Helical" evidence="7">
    <location>
        <begin position="93"/>
        <end position="113"/>
    </location>
</feature>
<reference evidence="10" key="1">
    <citation type="submission" date="2016-01" db="EMBL/GenBank/DDBJ databases">
        <title>Draft genome of Chromobacterium sp. F49.</title>
        <authorList>
            <person name="Hong K.W."/>
        </authorList>
    </citation>
    <scope>NUCLEOTIDE SEQUENCE [LARGE SCALE GENOMIC DNA]</scope>
    <source>
        <strain evidence="10">M40</strain>
    </source>
</reference>
<dbReference type="CDD" id="cd06579">
    <property type="entry name" value="TM_PBP1_transp_AraH_like"/>
    <property type="match status" value="1"/>
</dbReference>
<accession>A0A162ZYI0</accession>
<sequence length="348" mass="35522">MNTELASAPASQTTAASSPSRPAGTRSRWRNSLQQLLAVASLVIIVIVFAIINPDSFLTLTNLSTILTTVTTVGLLALGVTFIIITGGIDLSVGTGMILCGVMAGVFITNMGLPLPVGIALTIGFGGLIGLINGFNVAVLGLPSFIATLGMMMVTQGLSLVISGTKPIYFTDEPGFGAIMNASLVPGMRLPLGTVLFLVLIVVSVIILQRTLIGRTAFAIGSNERATRLSGVNVRAWLISVYVLCGLFVGLAGVLSASRLSSAQPTGGAGIELQAIAAVIIGGTSLAGGRGSMIGTVIGALIMAVLDNGLRMAGVAQEWQQVAIGVVVLLAVYLDIVRKKNSASGSST</sequence>
<dbReference type="GO" id="GO:0005886">
    <property type="term" value="C:plasma membrane"/>
    <property type="evidence" value="ECO:0007669"/>
    <property type="project" value="UniProtKB-SubCell"/>
</dbReference>
<dbReference type="RefSeq" id="WP_009374732.1">
    <property type="nucleotide sequence ID" value="NZ_CAACXN010000014.1"/>
</dbReference>
<dbReference type="PANTHER" id="PTHR32196">
    <property type="entry name" value="ABC TRANSPORTER PERMEASE PROTEIN YPHD-RELATED-RELATED"/>
    <property type="match status" value="1"/>
</dbReference>
<feature type="transmembrane region" description="Helical" evidence="7">
    <location>
        <begin position="294"/>
        <end position="313"/>
    </location>
</feature>
<reference evidence="8" key="2">
    <citation type="submission" date="2016-01" db="EMBL/GenBank/DDBJ databases">
        <authorList>
            <person name="Hong K.W."/>
        </authorList>
    </citation>
    <scope>NUCLEOTIDE SEQUENCE</scope>
    <source>
        <strain evidence="8">M40</strain>
    </source>
</reference>
<evidence type="ECO:0000256" key="3">
    <source>
        <dbReference type="ARBA" id="ARBA00022692"/>
    </source>
</evidence>
<feature type="transmembrane region" description="Helical" evidence="7">
    <location>
        <begin position="66"/>
        <end position="86"/>
    </location>
</feature>
<evidence type="ECO:0000256" key="2">
    <source>
        <dbReference type="ARBA" id="ARBA00022475"/>
    </source>
</evidence>
<keyword evidence="3 7" id="KW-0812">Transmembrane</keyword>
<keyword evidence="4 7" id="KW-1133">Transmembrane helix</keyword>
<feature type="transmembrane region" description="Helical" evidence="7">
    <location>
        <begin position="267"/>
        <end position="287"/>
    </location>
</feature>
<name>A0A162ZYI0_9MICO</name>
<feature type="transmembrane region" description="Helical" evidence="7">
    <location>
        <begin position="36"/>
        <end position="54"/>
    </location>
</feature>